<sequence>MLNLYQLKKKENVYKLKYDSGDLSGKVINTIPANKQWLNSVYYFSKNNLKLLPVASNVITKIIKSYFNMFYTKIEEKKVKSIRKDISVRRKSARKIWTSQPEIKHTYNKLIITMYIYNRQFSYIEDKLKLKMKTHSNKFNILKNKKLKKLIHAMYKVLIENKNVFSYSFFMFTKELLRNNINYLKHKQTMLFNRFKFNIYISGIKYILKRIYRKNIEFNLVSLNNYYLNSNILSQIITTKIRKKKNKALTVLKTSIRNIKTPILNNTTVKRELVKIKEVQNLVVREYNGYLDSFITMRGIKWIENNDLEDEVLKNTKNKLISGITLKASGRITRRITAERAKYVVSSVGTLKNVNSSFKGLSSAMVRGYKKSNLESTQLNSKTHVGAFGIKGWVSSY</sequence>
<accession>A0A4Y5QK37</accession>
<dbReference type="GO" id="GO:0006412">
    <property type="term" value="P:translation"/>
    <property type="evidence" value="ECO:0007669"/>
    <property type="project" value="InterPro"/>
</dbReference>
<dbReference type="GO" id="GO:0003735">
    <property type="term" value="F:structural constituent of ribosome"/>
    <property type="evidence" value="ECO:0007669"/>
    <property type="project" value="InterPro"/>
</dbReference>
<comment type="subcellular location">
    <subcellularLocation>
        <location evidence="1">Mitochondrion</location>
    </subcellularLocation>
</comment>
<dbReference type="InterPro" id="IPR007980">
    <property type="entry name" value="Ribosomal_uS3m_fun"/>
</dbReference>
<name>A0A4Y5QK37_9LECA</name>
<dbReference type="AlphaFoldDB" id="A0A4Y5QK37"/>
<dbReference type="GO" id="GO:1990904">
    <property type="term" value="C:ribonucleoprotein complex"/>
    <property type="evidence" value="ECO:0007669"/>
    <property type="project" value="UniProtKB-KW"/>
</dbReference>
<evidence type="ECO:0000256" key="5">
    <source>
        <dbReference type="ARBA" id="ARBA00023274"/>
    </source>
</evidence>
<evidence type="ECO:0000256" key="2">
    <source>
        <dbReference type="ARBA" id="ARBA00010761"/>
    </source>
</evidence>
<dbReference type="Pfam" id="PF05316">
    <property type="entry name" value="VAR1"/>
    <property type="match status" value="1"/>
</dbReference>
<dbReference type="GO" id="GO:0005739">
    <property type="term" value="C:mitochondrion"/>
    <property type="evidence" value="ECO:0007669"/>
    <property type="project" value="UniProtKB-SubCell"/>
</dbReference>
<dbReference type="EMBL" id="MK331994">
    <property type="protein sequence ID" value="QCX31974.1"/>
    <property type="molecule type" value="Genomic_DNA"/>
</dbReference>
<protein>
    <recommendedName>
        <fullName evidence="6">Small ribosomal subunit protein uS3m</fullName>
    </recommendedName>
</protein>
<evidence type="ECO:0000256" key="1">
    <source>
        <dbReference type="ARBA" id="ARBA00004173"/>
    </source>
</evidence>
<evidence type="ECO:0000256" key="6">
    <source>
        <dbReference type="ARBA" id="ARBA00035157"/>
    </source>
</evidence>
<keyword evidence="3 7" id="KW-0689">Ribosomal protein</keyword>
<keyword evidence="5" id="KW-0687">Ribonucleoprotein</keyword>
<reference evidence="7" key="1">
    <citation type="submission" date="2018-12" db="EMBL/GenBank/DDBJ databases">
        <title>Complete mitochondrial genome annotation of the lichenized fungus species Nadvornikia sorediata.</title>
        <authorList>
            <person name="Reed W.J."/>
            <person name="Keepers K.G."/>
            <person name="Pagoda C.S."/>
            <person name="Lendemer J.C."/>
            <person name="Tripp E.A."/>
            <person name="Bailey D.W."/>
            <person name="Kane N.C."/>
        </authorList>
    </citation>
    <scope>NUCLEOTIDE SEQUENCE</scope>
</reference>
<dbReference type="GO" id="GO:0005840">
    <property type="term" value="C:ribosome"/>
    <property type="evidence" value="ECO:0007669"/>
    <property type="project" value="UniProtKB-KW"/>
</dbReference>
<evidence type="ECO:0000256" key="3">
    <source>
        <dbReference type="ARBA" id="ARBA00022980"/>
    </source>
</evidence>
<proteinExistence type="inferred from homology"/>
<comment type="similarity">
    <text evidence="2">Belongs to the universal ribosomal protein uS3 family.</text>
</comment>
<evidence type="ECO:0000313" key="7">
    <source>
        <dbReference type="EMBL" id="QCX31974.1"/>
    </source>
</evidence>
<organism evidence="7">
    <name type="scientific">Nadvornikia sorediata</name>
    <dbReference type="NCBI Taxonomy" id="2575987"/>
    <lineage>
        <taxon>Eukaryota</taxon>
        <taxon>Fungi</taxon>
        <taxon>Dikarya</taxon>
        <taxon>Ascomycota</taxon>
        <taxon>Pezizomycotina</taxon>
        <taxon>Lecanoromycetes</taxon>
        <taxon>OSLEUM clade</taxon>
        <taxon>Ostropomycetidae</taxon>
        <taxon>Ostropales</taxon>
        <taxon>Graphidaceae</taxon>
        <taxon>Graphidoideae</taxon>
        <taxon>Thelotremateae</taxon>
        <taxon>Nadvornikia</taxon>
    </lineage>
</organism>
<evidence type="ECO:0000256" key="4">
    <source>
        <dbReference type="ARBA" id="ARBA00023128"/>
    </source>
</evidence>
<keyword evidence="4 7" id="KW-0496">Mitochondrion</keyword>
<gene>
    <name evidence="7" type="primary">rps3</name>
</gene>
<geneLocation type="mitochondrion" evidence="7"/>